<sequence>MIVGEQKPIAEIKGIVASAKKLLILGCGTCVKTCFAGGEDEVATLTSALRLAFKKEGRAIEIEEFTVERQCEDEFIQESAGAIARNDTVLSLACGAGVQAVARRFAKVPVLPGVNTTFIGVLESPGFFTEECSGCGDCMLALFGGVCPLTRCAKKLLNGPCGGSRNGQCEIGLETDCAWQLIIDRLTLLGQPDNLLTYIPPKDWRPGGSGGPRKLVRKDHMI</sequence>
<proteinExistence type="predicted"/>
<dbReference type="PANTHER" id="PTHR38755">
    <property type="entry name" value="5,10-METHYLENETETRAHYDROFOLATE REDUCTASE"/>
    <property type="match status" value="1"/>
</dbReference>
<gene>
    <name evidence="2" type="ORF">H8E23_01850</name>
</gene>
<evidence type="ECO:0000313" key="2">
    <source>
        <dbReference type="EMBL" id="MBC8360127.1"/>
    </source>
</evidence>
<dbReference type="Proteomes" id="UP000603434">
    <property type="component" value="Unassembled WGS sequence"/>
</dbReference>
<accession>A0A8J6THS9</accession>
<dbReference type="Pfam" id="PF12225">
    <property type="entry name" value="DUF5981"/>
    <property type="match status" value="1"/>
</dbReference>
<comment type="caution">
    <text evidence="2">The sequence shown here is derived from an EMBL/GenBank/DDBJ whole genome shotgun (WGS) entry which is preliminary data.</text>
</comment>
<dbReference type="InterPro" id="IPR022026">
    <property type="entry name" value="DUF5981"/>
</dbReference>
<evidence type="ECO:0000259" key="1">
    <source>
        <dbReference type="Pfam" id="PF12225"/>
    </source>
</evidence>
<evidence type="ECO:0000313" key="3">
    <source>
        <dbReference type="Proteomes" id="UP000603434"/>
    </source>
</evidence>
<name>A0A8J6THS9_9BACT</name>
<feature type="domain" description="Methylene-tetrahydrofolate reductase C-terminal-like" evidence="1">
    <location>
        <begin position="112"/>
        <end position="205"/>
    </location>
</feature>
<protein>
    <submittedName>
        <fullName evidence="2">Methylenetetrahydrofolate reductase C-terminal domain-containing protein</fullName>
    </submittedName>
</protein>
<dbReference type="AlphaFoldDB" id="A0A8J6THS9"/>
<dbReference type="EMBL" id="JACNJH010000066">
    <property type="protein sequence ID" value="MBC8360127.1"/>
    <property type="molecule type" value="Genomic_DNA"/>
</dbReference>
<reference evidence="2 3" key="1">
    <citation type="submission" date="2020-08" db="EMBL/GenBank/DDBJ databases">
        <title>Bridging the membrane lipid divide: bacteria of the FCB group superphylum have the potential to synthesize archaeal ether lipids.</title>
        <authorList>
            <person name="Villanueva L."/>
            <person name="Von Meijenfeldt F.A.B."/>
            <person name="Westbye A.B."/>
            <person name="Yadav S."/>
            <person name="Hopmans E.C."/>
            <person name="Dutilh B.E."/>
            <person name="Sinninghe Damste J.S."/>
        </authorList>
    </citation>
    <scope>NUCLEOTIDE SEQUENCE [LARGE SCALE GENOMIC DNA]</scope>
    <source>
        <strain evidence="2">NIOZ-UU30</strain>
    </source>
</reference>
<dbReference type="PANTHER" id="PTHR38755:SF1">
    <property type="entry name" value="METHYLENE-TETRAHYDROFOLATE REDUCTASE C-TERMINAL DOMAIN-CONTAINING PROTEIN"/>
    <property type="match status" value="1"/>
</dbReference>
<organism evidence="2 3">
    <name type="scientific">Candidatus Desulfatibia profunda</name>
    <dbReference type="NCBI Taxonomy" id="2841695"/>
    <lineage>
        <taxon>Bacteria</taxon>
        <taxon>Pseudomonadati</taxon>
        <taxon>Thermodesulfobacteriota</taxon>
        <taxon>Desulfobacteria</taxon>
        <taxon>Desulfobacterales</taxon>
        <taxon>Desulfobacterales incertae sedis</taxon>
        <taxon>Candidatus Desulfatibia</taxon>
    </lineage>
</organism>